<keyword evidence="2" id="KW-1003">Cell membrane</keyword>
<evidence type="ECO:0000256" key="6">
    <source>
        <dbReference type="SAM" id="Phobius"/>
    </source>
</evidence>
<gene>
    <name evidence="7" type="ORF">METZ01_LOCUS52679</name>
</gene>
<feature type="transmembrane region" description="Helical" evidence="6">
    <location>
        <begin position="100"/>
        <end position="123"/>
    </location>
</feature>
<dbReference type="EMBL" id="UINC01002741">
    <property type="protein sequence ID" value="SUZ99825.1"/>
    <property type="molecule type" value="Genomic_DNA"/>
</dbReference>
<dbReference type="Pfam" id="PF03601">
    <property type="entry name" value="Cons_hypoth698"/>
    <property type="match status" value="1"/>
</dbReference>
<feature type="transmembrane region" description="Helical" evidence="6">
    <location>
        <begin position="220"/>
        <end position="239"/>
    </location>
</feature>
<evidence type="ECO:0000256" key="4">
    <source>
        <dbReference type="ARBA" id="ARBA00022989"/>
    </source>
</evidence>
<feature type="transmembrane region" description="Helical" evidence="6">
    <location>
        <begin position="73"/>
        <end position="94"/>
    </location>
</feature>
<evidence type="ECO:0000256" key="2">
    <source>
        <dbReference type="ARBA" id="ARBA00022475"/>
    </source>
</evidence>
<feature type="transmembrane region" description="Helical" evidence="6">
    <location>
        <begin position="280"/>
        <end position="298"/>
    </location>
</feature>
<feature type="transmembrane region" description="Helical" evidence="6">
    <location>
        <begin position="196"/>
        <end position="213"/>
    </location>
</feature>
<feature type="transmembrane region" description="Helical" evidence="6">
    <location>
        <begin position="48"/>
        <end position="66"/>
    </location>
</feature>
<dbReference type="GO" id="GO:0005886">
    <property type="term" value="C:plasma membrane"/>
    <property type="evidence" value="ECO:0007669"/>
    <property type="project" value="UniProtKB-SubCell"/>
</dbReference>
<comment type="subcellular location">
    <subcellularLocation>
        <location evidence="1">Cell membrane</location>
        <topology evidence="1">Multi-pass membrane protein</topology>
    </subcellularLocation>
</comment>
<evidence type="ECO:0000256" key="1">
    <source>
        <dbReference type="ARBA" id="ARBA00004651"/>
    </source>
</evidence>
<accession>A0A381S6W0</accession>
<feature type="transmembrane region" description="Helical" evidence="6">
    <location>
        <begin position="251"/>
        <end position="268"/>
    </location>
</feature>
<evidence type="ECO:0008006" key="8">
    <source>
        <dbReference type="Google" id="ProtNLM"/>
    </source>
</evidence>
<protein>
    <recommendedName>
        <fullName evidence="8">Sulfate exporter family transporter</fullName>
    </recommendedName>
</protein>
<dbReference type="InterPro" id="IPR018383">
    <property type="entry name" value="UPF0324_pro"/>
</dbReference>
<dbReference type="PANTHER" id="PTHR30106:SF1">
    <property type="entry name" value="UPF0324 MEMBRANE PROTEIN FN0533"/>
    <property type="match status" value="1"/>
</dbReference>
<keyword evidence="5 6" id="KW-0472">Membrane</keyword>
<sequence length="304" mass="33156">MLIAFSLILLLLSVFLGSPVVALGLGISLSIIFNVHQDFYTKKIGTRLLQTGIILMGLSINFVDALTVTKIYLPAISIFVLLVFVLGLIIGKIIGIDKRFSLLIAAGTAICGGTAMAAITPIIKAKPEDLAAGISIIFILNAFGIIFFPMIGQALNLSELQFGAWVATAIHDTSAVIGASLNYGPYSVETAATLKLTRTLWLIPLMIMLAFGMKSEEKKIQFPVFVIFFIIAIILGSFIDLPFSSMEIKQLSQVFLLLGLFSVGTQISRDTLKNFTTDRLIFATSLWLLVIPISYFLVNVIKWE</sequence>
<reference evidence="7" key="1">
    <citation type="submission" date="2018-05" db="EMBL/GenBank/DDBJ databases">
        <authorList>
            <person name="Lanie J.A."/>
            <person name="Ng W.-L."/>
            <person name="Kazmierczak K.M."/>
            <person name="Andrzejewski T.M."/>
            <person name="Davidsen T.M."/>
            <person name="Wayne K.J."/>
            <person name="Tettelin H."/>
            <person name="Glass J.I."/>
            <person name="Rusch D."/>
            <person name="Podicherti R."/>
            <person name="Tsui H.-C.T."/>
            <person name="Winkler M.E."/>
        </authorList>
    </citation>
    <scope>NUCLEOTIDE SEQUENCE</scope>
</reference>
<dbReference type="AlphaFoldDB" id="A0A381S6W0"/>
<name>A0A381S6W0_9ZZZZ</name>
<evidence type="ECO:0000256" key="5">
    <source>
        <dbReference type="ARBA" id="ARBA00023136"/>
    </source>
</evidence>
<evidence type="ECO:0000313" key="7">
    <source>
        <dbReference type="EMBL" id="SUZ99825.1"/>
    </source>
</evidence>
<keyword evidence="3 6" id="KW-0812">Transmembrane</keyword>
<feature type="transmembrane region" description="Helical" evidence="6">
    <location>
        <begin position="130"/>
        <end position="151"/>
    </location>
</feature>
<keyword evidence="4 6" id="KW-1133">Transmembrane helix</keyword>
<evidence type="ECO:0000256" key="3">
    <source>
        <dbReference type="ARBA" id="ARBA00022692"/>
    </source>
</evidence>
<proteinExistence type="predicted"/>
<organism evidence="7">
    <name type="scientific">marine metagenome</name>
    <dbReference type="NCBI Taxonomy" id="408172"/>
    <lineage>
        <taxon>unclassified sequences</taxon>
        <taxon>metagenomes</taxon>
        <taxon>ecological metagenomes</taxon>
    </lineage>
</organism>
<dbReference type="PANTHER" id="PTHR30106">
    <property type="entry name" value="INNER MEMBRANE PROTEIN YEIH-RELATED"/>
    <property type="match status" value="1"/>
</dbReference>